<evidence type="ECO:0000259" key="7">
    <source>
        <dbReference type="Pfam" id="PF24101"/>
    </source>
</evidence>
<dbReference type="Pfam" id="PF24101">
    <property type="entry name" value="WHD_GTF3C1"/>
    <property type="match status" value="1"/>
</dbReference>
<keyword evidence="3" id="KW-0238">DNA-binding</keyword>
<sequence length="1381" mass="160205">MNSLAQELDLDLIDFLTEFCLNEIALEGLQGCQLTELFDLFISSCEKIIQDSDSSVRTDTTNRYCTLHELFNESASNSITKNFIFKILFNQTDLEFYSIGPSHVPESRPKKSHNRSLVMAKNKNFKYQKIINDPERNQRGYSTDYFDRHPIEIEPSAAFDEILEKYKKVKVVASQELRNKVLCPSHRFLDFENLNDLEFCVLEAIGRSRYDRAYSTGEDGLVQQFDLAPKQLHYIFVNLESHGLIKKQVLTSEKKKSAVQLTKFACRIKSSSEKLVDHLMQKKDVHEYSDSAPNIKKSLNISNKQFKTLIQSSERQGTIKRFFLTVQVNLKKNKSSDKLYPKNRQVRMIKLTDCYVKQYLSSKEEDACIEEDEHAEPEQSSLLGTAQSSCASLYTQIFDKIDQCGKEGVSLKQLGNLFGFDFYKSRRMGQNLQAHPDVVTMIKETNRGKAKYQTIFLRKYLCESKDSQLLDVTILPQKNIQALVSNRMQNRKKIIEDYLTKNKICTKYELSREIREHEEKLDLKGSIDSKTTKRMLLALEKEGKLKVFTVNLKNTAYMGARLASVSENDDLFVNYCATFKRTFDSVDVKSQEVVQAQPKEENKFKLTKKFIHAIVEKLNFSTNFSKKYALVPKFQKAIILHRFLSYVLFYYNGKKLTENSTNIPDIPHDELGNYNESNKNDLTIVDSCKLPTMDKLYQPLGENNHLNWNSFIPPLDNPDKDCMFIGEMFSHMPLSIFCSLIVINHQVPGLVAILKHPQKRHLMVRDLPAELIAPLIFERRYLQRMLAILQLLACLGLVTFVESPFKSNQSAYRDVQAQLIYVHSKAEFYDTSTNRCQSWSELKETNLKVLSNEAKYDKFLFEFSSDYEVVDYWRKLLHVSMNTYKFNVAKCLHESRRCRQDLLNKIVNRALLEDVQCLWPIDQYGDHMGPGLYDSQLFLNSFKNWMINQSNLTNLSAENLAITKESDHSFAPYSELALFFPFGVFRGLASTSAQRAKKKPAVKRKVVESKAKPEFKFKKPKLAPRSKNQNLLKTAKHLIDRAKLHTQKLTQNVPVPDHRATWSPSEDEMVLMIKVTALYFAPNEKSVPFKLISDIMNRLMPKNCLDKRVSSFGRRIKILMKSKMNCLFVANKLELCKQDKEFDKKYANRRTKVKRNLVDKDLVDLYISFILDMKEKFRQSAPNELEIDLPDSIEKFHQKYKILNTQKEVLFKDATSYFQQPKSDYEITLNTLHSAIHSSILINDKTPRIFESFNLFDKYSDQLLTDVITKMSSHHKIIAPTKYSELKKKNVTAFSKHMGKAYHISQRYQYKWINTISTSVLTETNHFKEDVLESKLNSNSMFDCTDRDDLGMTSFLAHTIDNSDIQVQIDVPNKIWVSKFI</sequence>
<dbReference type="GO" id="GO:0005634">
    <property type="term" value="C:nucleus"/>
    <property type="evidence" value="ECO:0007669"/>
    <property type="project" value="UniProtKB-SubCell"/>
</dbReference>
<dbReference type="InterPro" id="IPR056467">
    <property type="entry name" value="eWH_GTF3C1"/>
</dbReference>
<dbReference type="STRING" id="10195.A0A3M7RSG6"/>
<keyword evidence="9" id="KW-1185">Reference proteome</keyword>
<evidence type="ECO:0000256" key="4">
    <source>
        <dbReference type="ARBA" id="ARBA00023163"/>
    </source>
</evidence>
<name>A0A3M7RSG6_BRAPC</name>
<dbReference type="GO" id="GO:0042791">
    <property type="term" value="P:5S class rRNA transcription by RNA polymerase III"/>
    <property type="evidence" value="ECO:0007669"/>
    <property type="project" value="TreeGrafter"/>
</dbReference>
<feature type="domain" description="B-block binding subunit of TFIIIC" evidence="6">
    <location>
        <begin position="196"/>
        <end position="257"/>
    </location>
</feature>
<dbReference type="InterPro" id="IPR007309">
    <property type="entry name" value="TFIIIC_Bblock-bd"/>
</dbReference>
<dbReference type="InterPro" id="IPR044210">
    <property type="entry name" value="Tfc3-like"/>
</dbReference>
<evidence type="ECO:0000256" key="3">
    <source>
        <dbReference type="ARBA" id="ARBA00023125"/>
    </source>
</evidence>
<comment type="caution">
    <text evidence="8">The sequence shown here is derived from an EMBL/GenBank/DDBJ whole genome shotgun (WGS) entry which is preliminary data.</text>
</comment>
<dbReference type="GO" id="GO:0006384">
    <property type="term" value="P:transcription initiation at RNA polymerase III promoter"/>
    <property type="evidence" value="ECO:0007669"/>
    <property type="project" value="InterPro"/>
</dbReference>
<evidence type="ECO:0000259" key="6">
    <source>
        <dbReference type="Pfam" id="PF04182"/>
    </source>
</evidence>
<organism evidence="8 9">
    <name type="scientific">Brachionus plicatilis</name>
    <name type="common">Marine rotifer</name>
    <name type="synonym">Brachionus muelleri</name>
    <dbReference type="NCBI Taxonomy" id="10195"/>
    <lineage>
        <taxon>Eukaryota</taxon>
        <taxon>Metazoa</taxon>
        <taxon>Spiralia</taxon>
        <taxon>Gnathifera</taxon>
        <taxon>Rotifera</taxon>
        <taxon>Eurotatoria</taxon>
        <taxon>Monogononta</taxon>
        <taxon>Pseudotrocha</taxon>
        <taxon>Ploima</taxon>
        <taxon>Brachionidae</taxon>
        <taxon>Brachionus</taxon>
    </lineage>
</organism>
<evidence type="ECO:0000256" key="5">
    <source>
        <dbReference type="ARBA" id="ARBA00023242"/>
    </source>
</evidence>
<protein>
    <submittedName>
        <fullName evidence="8">General transcription factor 3C polypeptide 1-like</fullName>
    </submittedName>
</protein>
<dbReference type="PANTHER" id="PTHR15180:SF1">
    <property type="entry name" value="GENERAL TRANSCRIPTION FACTOR 3C POLYPEPTIDE 1"/>
    <property type="match status" value="1"/>
</dbReference>
<dbReference type="GO" id="GO:0003677">
    <property type="term" value="F:DNA binding"/>
    <property type="evidence" value="ECO:0007669"/>
    <property type="project" value="UniProtKB-KW"/>
</dbReference>
<gene>
    <name evidence="8" type="ORF">BpHYR1_025110</name>
</gene>
<comment type="subcellular location">
    <subcellularLocation>
        <location evidence="1">Nucleus</location>
    </subcellularLocation>
</comment>
<dbReference type="GO" id="GO:0000127">
    <property type="term" value="C:transcription factor TFIIIC complex"/>
    <property type="evidence" value="ECO:0007669"/>
    <property type="project" value="InterPro"/>
</dbReference>
<evidence type="ECO:0000256" key="1">
    <source>
        <dbReference type="ARBA" id="ARBA00004123"/>
    </source>
</evidence>
<dbReference type="OrthoDB" id="68020at2759"/>
<dbReference type="Pfam" id="PF04182">
    <property type="entry name" value="B-block_TFIIIC"/>
    <property type="match status" value="1"/>
</dbReference>
<keyword evidence="4" id="KW-0804">Transcription</keyword>
<keyword evidence="5" id="KW-0539">Nucleus</keyword>
<feature type="domain" description="GTF3C1 extended winged-helix" evidence="7">
    <location>
        <begin position="485"/>
        <end position="553"/>
    </location>
</feature>
<evidence type="ECO:0000313" key="9">
    <source>
        <dbReference type="Proteomes" id="UP000276133"/>
    </source>
</evidence>
<dbReference type="PANTHER" id="PTHR15180">
    <property type="entry name" value="GENERAL TRANSCRIPTION FACTOR 3C POLYPEPTIDE 1"/>
    <property type="match status" value="1"/>
</dbReference>
<dbReference type="Proteomes" id="UP000276133">
    <property type="component" value="Unassembled WGS sequence"/>
</dbReference>
<accession>A0A3M7RSG6</accession>
<keyword evidence="2" id="KW-0597">Phosphoprotein</keyword>
<evidence type="ECO:0000313" key="8">
    <source>
        <dbReference type="EMBL" id="RNA26257.1"/>
    </source>
</evidence>
<evidence type="ECO:0000256" key="2">
    <source>
        <dbReference type="ARBA" id="ARBA00022553"/>
    </source>
</evidence>
<reference evidence="8 9" key="1">
    <citation type="journal article" date="2018" name="Sci. Rep.">
        <title>Genomic signatures of local adaptation to the degree of environmental predictability in rotifers.</title>
        <authorList>
            <person name="Franch-Gras L."/>
            <person name="Hahn C."/>
            <person name="Garcia-Roger E.M."/>
            <person name="Carmona M.J."/>
            <person name="Serra M."/>
            <person name="Gomez A."/>
        </authorList>
    </citation>
    <scope>NUCLEOTIDE SEQUENCE [LARGE SCALE GENOMIC DNA]</scope>
    <source>
        <strain evidence="8">HYR1</strain>
    </source>
</reference>
<proteinExistence type="predicted"/>
<dbReference type="EMBL" id="REGN01002767">
    <property type="protein sequence ID" value="RNA26257.1"/>
    <property type="molecule type" value="Genomic_DNA"/>
</dbReference>